<dbReference type="Gene3D" id="3.40.50.1360">
    <property type="match status" value="1"/>
</dbReference>
<dbReference type="PROSITE" id="PS00894">
    <property type="entry name" value="HTH_DEOR_1"/>
    <property type="match status" value="1"/>
</dbReference>
<dbReference type="AlphaFoldDB" id="A0A0H3BKW8"/>
<dbReference type="PANTHER" id="PTHR30363">
    <property type="entry name" value="HTH-TYPE TRANSCRIPTIONAL REGULATOR SRLR-RELATED"/>
    <property type="match status" value="1"/>
</dbReference>
<evidence type="ECO:0000313" key="5">
    <source>
        <dbReference type="EMBL" id="ACF61208.1"/>
    </source>
</evidence>
<sequence length="265" mass="29612">MLMSQQRPDRIKQMLHYLWQHRHLSTQQAIELFGYAEATVRRDFHYIASRYPGMVRGHGCIDFDDSTEDKEYVFDVKRTLQSEAKREIAALARTFIKDGDCFFLDSGSTCLELAKCLVDAKVKVICNDIKIANELGGFPHVESYIIGGLIRPGYFSVGESLALEMINAFAVERAFISCDALSIETGITNATMFEVGVKTRIIQRSREVILMADHSKFDTVEPHAVATLSCITTILSDSALPSAIARRYQQAGCRLIMSDPSSGAR</sequence>
<evidence type="ECO:0000256" key="3">
    <source>
        <dbReference type="ARBA" id="ARBA00023163"/>
    </source>
</evidence>
<name>A0A0H3BKW8_SALNS</name>
<dbReference type="InterPro" id="IPR037171">
    <property type="entry name" value="NagB/RpiA_transferase-like"/>
</dbReference>
<dbReference type="Pfam" id="PF00455">
    <property type="entry name" value="DeoRC"/>
    <property type="match status" value="1"/>
</dbReference>
<protein>
    <submittedName>
        <fullName evidence="5">Putative regulatory protein</fullName>
    </submittedName>
</protein>
<proteinExistence type="predicted"/>
<dbReference type="InterPro" id="IPR018356">
    <property type="entry name" value="Tscrpt_reg_HTH_DeoR_CS"/>
</dbReference>
<dbReference type="KEGG" id="see:SNSL254_A1732"/>
<keyword evidence="1" id="KW-0805">Transcription regulation</keyword>
<organism evidence="5 6">
    <name type="scientific">Salmonella newport (strain SL254)</name>
    <dbReference type="NCBI Taxonomy" id="423368"/>
    <lineage>
        <taxon>Bacteria</taxon>
        <taxon>Pseudomonadati</taxon>
        <taxon>Pseudomonadota</taxon>
        <taxon>Gammaproteobacteria</taxon>
        <taxon>Enterobacterales</taxon>
        <taxon>Enterobacteriaceae</taxon>
        <taxon>Salmonella</taxon>
    </lineage>
</organism>
<dbReference type="InterPro" id="IPR050313">
    <property type="entry name" value="Carb_Metab_HTH_regulators"/>
</dbReference>
<dbReference type="Pfam" id="PF08220">
    <property type="entry name" value="HTH_DeoR"/>
    <property type="match status" value="1"/>
</dbReference>
<evidence type="ECO:0000256" key="2">
    <source>
        <dbReference type="ARBA" id="ARBA00023125"/>
    </source>
</evidence>
<dbReference type="InterPro" id="IPR001034">
    <property type="entry name" value="DeoR_HTH"/>
</dbReference>
<dbReference type="InterPro" id="IPR014036">
    <property type="entry name" value="DeoR-like_C"/>
</dbReference>
<dbReference type="SMART" id="SM00420">
    <property type="entry name" value="HTH_DEOR"/>
    <property type="match status" value="1"/>
</dbReference>
<accession>A0A0H3BKW8</accession>
<reference evidence="5 6" key="1">
    <citation type="journal article" date="2011" name="J. Bacteriol.">
        <title>Comparative genomics of 28 Salmonella enterica isolates: evidence for CRISPR-mediated adaptive sublineage evolution.</title>
        <authorList>
            <person name="Fricke W.F."/>
            <person name="Mammel M.K."/>
            <person name="McDermott P.F."/>
            <person name="Tartera C."/>
            <person name="White D.G."/>
            <person name="Leclerc J.E."/>
            <person name="Ravel J."/>
            <person name="Cebula T.A."/>
        </authorList>
    </citation>
    <scope>NUCLEOTIDE SEQUENCE [LARGE SCALE GENOMIC DNA]</scope>
    <source>
        <strain evidence="5 6">SL254</strain>
    </source>
</reference>
<evidence type="ECO:0000313" key="6">
    <source>
        <dbReference type="Proteomes" id="UP000008824"/>
    </source>
</evidence>
<evidence type="ECO:0000256" key="1">
    <source>
        <dbReference type="ARBA" id="ARBA00023015"/>
    </source>
</evidence>
<feature type="domain" description="HTH deoR-type" evidence="4">
    <location>
        <begin position="7"/>
        <end position="63"/>
    </location>
</feature>
<gene>
    <name evidence="5" type="ordered locus">SNSL254_A1732</name>
</gene>
<dbReference type="SUPFAM" id="SSF100950">
    <property type="entry name" value="NagB/RpiA/CoA transferase-like"/>
    <property type="match status" value="1"/>
</dbReference>
<dbReference type="GO" id="GO:0003700">
    <property type="term" value="F:DNA-binding transcription factor activity"/>
    <property type="evidence" value="ECO:0007669"/>
    <property type="project" value="InterPro"/>
</dbReference>
<keyword evidence="2" id="KW-0238">DNA-binding</keyword>
<dbReference type="HOGENOM" id="CLU_060699_1_4_6"/>
<dbReference type="Proteomes" id="UP000008824">
    <property type="component" value="Chromosome"/>
</dbReference>
<keyword evidence="3" id="KW-0804">Transcription</keyword>
<dbReference type="SMART" id="SM01134">
    <property type="entry name" value="DeoRC"/>
    <property type="match status" value="1"/>
</dbReference>
<dbReference type="PANTHER" id="PTHR30363:SF24">
    <property type="entry name" value="SGC REGION TRANSCRIPTIONAL REGULATOR-RELATED"/>
    <property type="match status" value="1"/>
</dbReference>
<dbReference type="PROSITE" id="PS51000">
    <property type="entry name" value="HTH_DEOR_2"/>
    <property type="match status" value="1"/>
</dbReference>
<dbReference type="EMBL" id="CP001113">
    <property type="protein sequence ID" value="ACF61208.1"/>
    <property type="molecule type" value="Genomic_DNA"/>
</dbReference>
<evidence type="ECO:0000259" key="4">
    <source>
        <dbReference type="PROSITE" id="PS51000"/>
    </source>
</evidence>
<dbReference type="GO" id="GO:0003677">
    <property type="term" value="F:DNA binding"/>
    <property type="evidence" value="ECO:0007669"/>
    <property type="project" value="UniProtKB-KW"/>
</dbReference>